<evidence type="ECO:0000259" key="14">
    <source>
        <dbReference type="PROSITE" id="PS50110"/>
    </source>
</evidence>
<organism evidence="15">
    <name type="scientific">Planktothricoides sp. SpSt-374</name>
    <dbReference type="NCBI Taxonomy" id="2282167"/>
    <lineage>
        <taxon>Bacteria</taxon>
        <taxon>Bacillati</taxon>
        <taxon>Cyanobacteriota</taxon>
        <taxon>Cyanophyceae</taxon>
        <taxon>Oscillatoriophycideae</taxon>
        <taxon>Oscillatoriales</taxon>
        <taxon>Oscillatoriaceae</taxon>
        <taxon>Planktothricoides</taxon>
    </lineage>
</organism>
<dbReference type="CDD" id="cd00082">
    <property type="entry name" value="HisKA"/>
    <property type="match status" value="1"/>
</dbReference>
<dbReference type="InterPro" id="IPR036097">
    <property type="entry name" value="HisK_dim/P_sf"/>
</dbReference>
<dbReference type="InterPro" id="IPR036890">
    <property type="entry name" value="HATPase_C_sf"/>
</dbReference>
<evidence type="ECO:0000256" key="2">
    <source>
        <dbReference type="ARBA" id="ARBA00004236"/>
    </source>
</evidence>
<evidence type="ECO:0000256" key="8">
    <source>
        <dbReference type="ARBA" id="ARBA00022777"/>
    </source>
</evidence>
<dbReference type="Pfam" id="PF00072">
    <property type="entry name" value="Response_reg"/>
    <property type="match status" value="1"/>
</dbReference>
<proteinExistence type="predicted"/>
<dbReference type="InterPro" id="IPR001789">
    <property type="entry name" value="Sig_transdc_resp-reg_receiver"/>
</dbReference>
<dbReference type="InterPro" id="IPR003594">
    <property type="entry name" value="HATPase_dom"/>
</dbReference>
<evidence type="ECO:0000256" key="5">
    <source>
        <dbReference type="ARBA" id="ARBA00022553"/>
    </source>
</evidence>
<dbReference type="GO" id="GO:0000155">
    <property type="term" value="F:phosphorelay sensor kinase activity"/>
    <property type="evidence" value="ECO:0007669"/>
    <property type="project" value="InterPro"/>
</dbReference>
<keyword evidence="9" id="KW-0067">ATP-binding</keyword>
<feature type="domain" description="Response regulatory" evidence="14">
    <location>
        <begin position="6"/>
        <end position="121"/>
    </location>
</feature>
<dbReference type="InterPro" id="IPR004358">
    <property type="entry name" value="Sig_transdc_His_kin-like_C"/>
</dbReference>
<protein>
    <recommendedName>
        <fullName evidence="3">histidine kinase</fullName>
        <ecNumber evidence="3">2.7.13.3</ecNumber>
    </recommendedName>
</protein>
<dbReference type="Pfam" id="PF02518">
    <property type="entry name" value="HATPase_c"/>
    <property type="match status" value="1"/>
</dbReference>
<dbReference type="Gene3D" id="3.30.565.10">
    <property type="entry name" value="Histidine kinase-like ATPase, C-terminal domain"/>
    <property type="match status" value="1"/>
</dbReference>
<keyword evidence="8 15" id="KW-0418">Kinase</keyword>
<keyword evidence="7" id="KW-0547">Nucleotide-binding</keyword>
<comment type="subcellular location">
    <subcellularLocation>
        <location evidence="2">Cell membrane</location>
    </subcellularLocation>
</comment>
<keyword evidence="11" id="KW-0472">Membrane</keyword>
<sequence length="373" mass="42146">MTLHFKLLIVEDEMIIAEDMAESLRRMGYEVPVVVPSGEMAIAKAAEIQPDLVLMDINLQGDMDGIETAALIRAKFQIPVIFLTAYADVPTLERAKQAEPFGYLLKPFEERELQTTIEIAIKRNQAEATMRVSLKKEQELTELKSRFMTMAAHDFRTPLTTIQTSTELLQNYGHKWPEEKKHLHYNRIKNAITMMTKLLDDVLFVGKEEAGKLEFNPQPLDLQSFCGEIIEEIQQSDRDSHPILFEFSGDCQTATMDEQLLRQILTNLLSNAMKYSPPGSPVRFQLQCQDQQARFQIQDSGIGISAEDQQRLFEPFYRAKNVGNISGTGLGLAIVKKCTEVHHGTLIVHSEIGTGTTFTVVLPLVSEDESPRF</sequence>
<evidence type="ECO:0000256" key="10">
    <source>
        <dbReference type="ARBA" id="ARBA00023012"/>
    </source>
</evidence>
<evidence type="ECO:0000256" key="4">
    <source>
        <dbReference type="ARBA" id="ARBA00022475"/>
    </source>
</evidence>
<gene>
    <name evidence="15" type="ORF">ENR15_10080</name>
</gene>
<keyword evidence="10" id="KW-0902">Two-component regulatory system</keyword>
<evidence type="ECO:0000256" key="6">
    <source>
        <dbReference type="ARBA" id="ARBA00022679"/>
    </source>
</evidence>
<dbReference type="EMBL" id="DSPX01000098">
    <property type="protein sequence ID" value="HGG00977.1"/>
    <property type="molecule type" value="Genomic_DNA"/>
</dbReference>
<dbReference type="PANTHER" id="PTHR43547">
    <property type="entry name" value="TWO-COMPONENT HISTIDINE KINASE"/>
    <property type="match status" value="1"/>
</dbReference>
<evidence type="ECO:0000259" key="13">
    <source>
        <dbReference type="PROSITE" id="PS50109"/>
    </source>
</evidence>
<evidence type="ECO:0000313" key="15">
    <source>
        <dbReference type="EMBL" id="HGG00977.1"/>
    </source>
</evidence>
<evidence type="ECO:0000256" key="12">
    <source>
        <dbReference type="PROSITE-ProRule" id="PRU00169"/>
    </source>
</evidence>
<feature type="modified residue" description="4-aspartylphosphate" evidence="12">
    <location>
        <position position="56"/>
    </location>
</feature>
<dbReference type="CDD" id="cd17534">
    <property type="entry name" value="REC_DC-like"/>
    <property type="match status" value="1"/>
</dbReference>
<dbReference type="InterPro" id="IPR003661">
    <property type="entry name" value="HisK_dim/P_dom"/>
</dbReference>
<dbReference type="PROSITE" id="PS50110">
    <property type="entry name" value="RESPONSE_REGULATORY"/>
    <property type="match status" value="1"/>
</dbReference>
<dbReference type="GO" id="GO:0005886">
    <property type="term" value="C:plasma membrane"/>
    <property type="evidence" value="ECO:0007669"/>
    <property type="project" value="UniProtKB-SubCell"/>
</dbReference>
<keyword evidence="6" id="KW-0808">Transferase</keyword>
<dbReference type="PRINTS" id="PR00344">
    <property type="entry name" value="BCTRLSENSOR"/>
</dbReference>
<dbReference type="PROSITE" id="PS50109">
    <property type="entry name" value="HIS_KIN"/>
    <property type="match status" value="1"/>
</dbReference>
<dbReference type="SMART" id="SM00387">
    <property type="entry name" value="HATPase_c"/>
    <property type="match status" value="1"/>
</dbReference>
<evidence type="ECO:0000256" key="9">
    <source>
        <dbReference type="ARBA" id="ARBA00022840"/>
    </source>
</evidence>
<keyword evidence="5 12" id="KW-0597">Phosphoprotein</keyword>
<dbReference type="InterPro" id="IPR011006">
    <property type="entry name" value="CheY-like_superfamily"/>
</dbReference>
<reference evidence="15" key="1">
    <citation type="journal article" date="2020" name="mSystems">
        <title>Genome- and Community-Level Interaction Insights into Carbon Utilization and Element Cycling Functions of Hydrothermarchaeota in Hydrothermal Sediment.</title>
        <authorList>
            <person name="Zhou Z."/>
            <person name="Liu Y."/>
            <person name="Xu W."/>
            <person name="Pan J."/>
            <person name="Luo Z.H."/>
            <person name="Li M."/>
        </authorList>
    </citation>
    <scope>NUCLEOTIDE SEQUENCE [LARGE SCALE GENOMIC DNA]</scope>
    <source>
        <strain evidence="15">SpSt-374</strain>
    </source>
</reference>
<dbReference type="SMART" id="SM00448">
    <property type="entry name" value="REC"/>
    <property type="match status" value="1"/>
</dbReference>
<dbReference type="GO" id="GO:0005524">
    <property type="term" value="F:ATP binding"/>
    <property type="evidence" value="ECO:0007669"/>
    <property type="project" value="UniProtKB-KW"/>
</dbReference>
<dbReference type="Pfam" id="PF00512">
    <property type="entry name" value="HisKA"/>
    <property type="match status" value="1"/>
</dbReference>
<dbReference type="Gene3D" id="1.10.287.130">
    <property type="match status" value="1"/>
</dbReference>
<evidence type="ECO:0000256" key="11">
    <source>
        <dbReference type="ARBA" id="ARBA00023136"/>
    </source>
</evidence>
<dbReference type="FunFam" id="3.30.565.10:FF:000023">
    <property type="entry name" value="PAS domain-containing sensor histidine kinase"/>
    <property type="match status" value="1"/>
</dbReference>
<dbReference type="CDD" id="cd00075">
    <property type="entry name" value="HATPase"/>
    <property type="match status" value="1"/>
</dbReference>
<evidence type="ECO:0000256" key="3">
    <source>
        <dbReference type="ARBA" id="ARBA00012438"/>
    </source>
</evidence>
<dbReference type="SUPFAM" id="SSF52172">
    <property type="entry name" value="CheY-like"/>
    <property type="match status" value="1"/>
</dbReference>
<dbReference type="SUPFAM" id="SSF55874">
    <property type="entry name" value="ATPase domain of HSP90 chaperone/DNA topoisomerase II/histidine kinase"/>
    <property type="match status" value="1"/>
</dbReference>
<dbReference type="PANTHER" id="PTHR43547:SF2">
    <property type="entry name" value="HYBRID SIGNAL TRANSDUCTION HISTIDINE KINASE C"/>
    <property type="match status" value="1"/>
</dbReference>
<dbReference type="SMART" id="SM00388">
    <property type="entry name" value="HisKA"/>
    <property type="match status" value="1"/>
</dbReference>
<comment type="caution">
    <text evidence="15">The sequence shown here is derived from an EMBL/GenBank/DDBJ whole genome shotgun (WGS) entry which is preliminary data.</text>
</comment>
<name>A0A7C3VJM2_9CYAN</name>
<feature type="domain" description="Histidine kinase" evidence="13">
    <location>
        <begin position="150"/>
        <end position="366"/>
    </location>
</feature>
<evidence type="ECO:0000256" key="7">
    <source>
        <dbReference type="ARBA" id="ARBA00022741"/>
    </source>
</evidence>
<dbReference type="EC" id="2.7.13.3" evidence="3"/>
<keyword evidence="4" id="KW-1003">Cell membrane</keyword>
<dbReference type="SUPFAM" id="SSF47384">
    <property type="entry name" value="Homodimeric domain of signal transducing histidine kinase"/>
    <property type="match status" value="1"/>
</dbReference>
<comment type="catalytic activity">
    <reaction evidence="1">
        <text>ATP + protein L-histidine = ADP + protein N-phospho-L-histidine.</text>
        <dbReference type="EC" id="2.7.13.3"/>
    </reaction>
</comment>
<dbReference type="InterPro" id="IPR005467">
    <property type="entry name" value="His_kinase_dom"/>
</dbReference>
<evidence type="ECO:0000256" key="1">
    <source>
        <dbReference type="ARBA" id="ARBA00000085"/>
    </source>
</evidence>
<dbReference type="AlphaFoldDB" id="A0A7C3VJM2"/>
<accession>A0A7C3VJM2</accession>
<dbReference type="Gene3D" id="3.40.50.2300">
    <property type="match status" value="1"/>
</dbReference>